<evidence type="ECO:0000313" key="2">
    <source>
        <dbReference type="Proteomes" id="UP000530234"/>
    </source>
</evidence>
<dbReference type="Proteomes" id="UP000530234">
    <property type="component" value="Unassembled WGS sequence"/>
</dbReference>
<keyword evidence="2" id="KW-1185">Reference proteome</keyword>
<sequence>MTAKAVADLHEVYVLLDSLSEPSDIRRFEELEAAREKVLAAASTLAGEIDRHDLHHRFRSAVRSMEKARRMGRAHRRNPLGRPLSHMRFALNIGSAQGSVHLILAAVDPGNAPALPET</sequence>
<dbReference type="AlphaFoldDB" id="A0A7W3T3Z4"/>
<name>A0A7W3T3Z4_9ACTN</name>
<organism evidence="1 2">
    <name type="scientific">Streptomyces calidiresistens</name>
    <dbReference type="NCBI Taxonomy" id="1485586"/>
    <lineage>
        <taxon>Bacteria</taxon>
        <taxon>Bacillati</taxon>
        <taxon>Actinomycetota</taxon>
        <taxon>Actinomycetes</taxon>
        <taxon>Kitasatosporales</taxon>
        <taxon>Streptomycetaceae</taxon>
        <taxon>Streptomyces</taxon>
    </lineage>
</organism>
<protein>
    <submittedName>
        <fullName evidence="1">Uncharacterized protein</fullName>
    </submittedName>
</protein>
<comment type="caution">
    <text evidence="1">The sequence shown here is derived from an EMBL/GenBank/DDBJ whole genome shotgun (WGS) entry which is preliminary data.</text>
</comment>
<dbReference type="EMBL" id="VKHS01000299">
    <property type="protein sequence ID" value="MBB0230530.1"/>
    <property type="molecule type" value="Genomic_DNA"/>
</dbReference>
<gene>
    <name evidence="1" type="ORF">FOE67_13650</name>
</gene>
<evidence type="ECO:0000313" key="1">
    <source>
        <dbReference type="EMBL" id="MBB0230530.1"/>
    </source>
</evidence>
<proteinExistence type="predicted"/>
<dbReference type="RefSeq" id="WP_182664073.1">
    <property type="nucleotide sequence ID" value="NZ_VKHS01000299.1"/>
</dbReference>
<reference evidence="2" key="1">
    <citation type="submission" date="2019-10" db="EMBL/GenBank/DDBJ databases">
        <title>Streptomyces sp. nov., a novel actinobacterium isolated from alkaline environment.</title>
        <authorList>
            <person name="Golinska P."/>
        </authorList>
    </citation>
    <scope>NUCLEOTIDE SEQUENCE [LARGE SCALE GENOMIC DNA]</scope>
    <source>
        <strain evidence="2">DSM 42108</strain>
    </source>
</reference>
<accession>A0A7W3T3Z4</accession>